<dbReference type="SMART" id="SM00275">
    <property type="entry name" value="G_alpha"/>
    <property type="match status" value="1"/>
</dbReference>
<keyword evidence="4" id="KW-0807">Transducer</keyword>
<dbReference type="GO" id="GO:0003924">
    <property type="term" value="F:GTPase activity"/>
    <property type="evidence" value="ECO:0007669"/>
    <property type="project" value="InterPro"/>
</dbReference>
<dbReference type="GO" id="GO:0005737">
    <property type="term" value="C:cytoplasm"/>
    <property type="evidence" value="ECO:0007669"/>
    <property type="project" value="TreeGrafter"/>
</dbReference>
<dbReference type="PROSITE" id="PS51882">
    <property type="entry name" value="G_ALPHA"/>
    <property type="match status" value="1"/>
</dbReference>
<sequence>MSGQWHGWRKWIHHVEGMKAVLFLVDLSRYDHDPEESSSNYIEDAIDMFDTVCNTGEFEGLSKIVFFDTDEFADKLTRAPLENYCPDYSGQTYDSACDYFLNRFLSVNRSESKIQIYTHFTSKMDMQQVKFMLSAIQDILLQIYLRELKLIT</sequence>
<keyword evidence="1" id="KW-0479">Metal-binding</keyword>
<dbReference type="OMA" id="NICNNEW"/>
<dbReference type="Proteomes" id="UP000054270">
    <property type="component" value="Unassembled WGS sequence"/>
</dbReference>
<dbReference type="InterPro" id="IPR027417">
    <property type="entry name" value="P-loop_NTPase"/>
</dbReference>
<dbReference type="FunFam" id="3.40.50.300:FF:000720">
    <property type="entry name" value="Guanine nucleotide-binding protein G(k) subunit alpha"/>
    <property type="match status" value="1"/>
</dbReference>
<dbReference type="AlphaFoldDB" id="A0A0D2N1N1"/>
<feature type="signal peptide" evidence="5">
    <location>
        <begin position="1"/>
        <end position="17"/>
    </location>
</feature>
<reference evidence="7" key="1">
    <citation type="submission" date="2014-04" db="EMBL/GenBank/DDBJ databases">
        <title>Evolutionary Origins and Diversification of the Mycorrhizal Mutualists.</title>
        <authorList>
            <consortium name="DOE Joint Genome Institute"/>
            <consortium name="Mycorrhizal Genomics Consortium"/>
            <person name="Kohler A."/>
            <person name="Kuo A."/>
            <person name="Nagy L.G."/>
            <person name="Floudas D."/>
            <person name="Copeland A."/>
            <person name="Barry K.W."/>
            <person name="Cichocki N."/>
            <person name="Veneault-Fourrey C."/>
            <person name="LaButti K."/>
            <person name="Lindquist E.A."/>
            <person name="Lipzen A."/>
            <person name="Lundell T."/>
            <person name="Morin E."/>
            <person name="Murat C."/>
            <person name="Riley R."/>
            <person name="Ohm R."/>
            <person name="Sun H."/>
            <person name="Tunlid A."/>
            <person name="Henrissat B."/>
            <person name="Grigoriev I.V."/>
            <person name="Hibbett D.S."/>
            <person name="Martin F."/>
        </authorList>
    </citation>
    <scope>NUCLEOTIDE SEQUENCE [LARGE SCALE GENOMIC DNA]</scope>
    <source>
        <strain evidence="7">FD-334 SS-4</strain>
    </source>
</reference>
<evidence type="ECO:0000313" key="6">
    <source>
        <dbReference type="EMBL" id="KJA13109.1"/>
    </source>
</evidence>
<dbReference type="PRINTS" id="PR01241">
    <property type="entry name" value="GPROTEINAFNG"/>
</dbReference>
<organism evidence="6 7">
    <name type="scientific">Hypholoma sublateritium (strain FD-334 SS-4)</name>
    <dbReference type="NCBI Taxonomy" id="945553"/>
    <lineage>
        <taxon>Eukaryota</taxon>
        <taxon>Fungi</taxon>
        <taxon>Dikarya</taxon>
        <taxon>Basidiomycota</taxon>
        <taxon>Agaricomycotina</taxon>
        <taxon>Agaricomycetes</taxon>
        <taxon>Agaricomycetidae</taxon>
        <taxon>Agaricales</taxon>
        <taxon>Agaricineae</taxon>
        <taxon>Strophariaceae</taxon>
        <taxon>Hypholoma</taxon>
    </lineage>
</organism>
<name>A0A0D2N1N1_HYPSF</name>
<evidence type="ECO:0000256" key="4">
    <source>
        <dbReference type="ARBA" id="ARBA00023224"/>
    </source>
</evidence>
<dbReference type="PANTHER" id="PTHR10218">
    <property type="entry name" value="GTP-BINDING PROTEIN ALPHA SUBUNIT"/>
    <property type="match status" value="1"/>
</dbReference>
<dbReference type="PANTHER" id="PTHR10218:SF302">
    <property type="entry name" value="GUANINE NUCLEOTIDE-BINDING PROTEIN ALPHA-5 SUBUNIT"/>
    <property type="match status" value="1"/>
</dbReference>
<proteinExistence type="predicted"/>
<evidence type="ECO:0000256" key="3">
    <source>
        <dbReference type="ARBA" id="ARBA00023134"/>
    </source>
</evidence>
<feature type="chain" id="PRO_5002248255" evidence="5">
    <location>
        <begin position="18"/>
        <end position="152"/>
    </location>
</feature>
<dbReference type="GO" id="GO:0005834">
    <property type="term" value="C:heterotrimeric G-protein complex"/>
    <property type="evidence" value="ECO:0007669"/>
    <property type="project" value="InterPro"/>
</dbReference>
<dbReference type="GO" id="GO:0001664">
    <property type="term" value="F:G protein-coupled receptor binding"/>
    <property type="evidence" value="ECO:0007669"/>
    <property type="project" value="InterPro"/>
</dbReference>
<dbReference type="Gene3D" id="3.40.50.300">
    <property type="entry name" value="P-loop containing nucleotide triphosphate hydrolases"/>
    <property type="match status" value="1"/>
</dbReference>
<evidence type="ECO:0000313" key="7">
    <source>
        <dbReference type="Proteomes" id="UP000054270"/>
    </source>
</evidence>
<evidence type="ECO:0000256" key="1">
    <source>
        <dbReference type="ARBA" id="ARBA00022723"/>
    </source>
</evidence>
<dbReference type="GO" id="GO:0031683">
    <property type="term" value="F:G-protein beta/gamma-subunit complex binding"/>
    <property type="evidence" value="ECO:0007669"/>
    <property type="project" value="InterPro"/>
</dbReference>
<keyword evidence="5" id="KW-0732">Signal</keyword>
<dbReference type="Pfam" id="PF00503">
    <property type="entry name" value="G-alpha"/>
    <property type="match status" value="1"/>
</dbReference>
<evidence type="ECO:0000256" key="2">
    <source>
        <dbReference type="ARBA" id="ARBA00022741"/>
    </source>
</evidence>
<dbReference type="EMBL" id="KN817785">
    <property type="protein sequence ID" value="KJA13109.1"/>
    <property type="molecule type" value="Genomic_DNA"/>
</dbReference>
<keyword evidence="7" id="KW-1185">Reference proteome</keyword>
<dbReference type="InterPro" id="IPR002975">
    <property type="entry name" value="Fungi_Gprotein_alpha"/>
</dbReference>
<dbReference type="STRING" id="945553.A0A0D2N1N1"/>
<keyword evidence="3" id="KW-0342">GTP-binding</keyword>
<dbReference type="OrthoDB" id="5817230at2759"/>
<protein>
    <submittedName>
        <fullName evidence="6">Uncharacterized protein</fullName>
    </submittedName>
</protein>
<dbReference type="GO" id="GO:0046872">
    <property type="term" value="F:metal ion binding"/>
    <property type="evidence" value="ECO:0007669"/>
    <property type="project" value="UniProtKB-KW"/>
</dbReference>
<gene>
    <name evidence="6" type="ORF">HYPSUDRAFT_73137</name>
</gene>
<keyword evidence="2" id="KW-0547">Nucleotide-binding</keyword>
<dbReference type="GO" id="GO:0007188">
    <property type="term" value="P:adenylate cyclase-modulating G protein-coupled receptor signaling pathway"/>
    <property type="evidence" value="ECO:0007669"/>
    <property type="project" value="TreeGrafter"/>
</dbReference>
<dbReference type="SUPFAM" id="SSF52540">
    <property type="entry name" value="P-loop containing nucleoside triphosphate hydrolases"/>
    <property type="match status" value="1"/>
</dbReference>
<accession>A0A0D2N1N1</accession>
<evidence type="ECO:0000256" key="5">
    <source>
        <dbReference type="SAM" id="SignalP"/>
    </source>
</evidence>
<dbReference type="GO" id="GO:0005525">
    <property type="term" value="F:GTP binding"/>
    <property type="evidence" value="ECO:0007669"/>
    <property type="project" value="UniProtKB-KW"/>
</dbReference>
<dbReference type="InterPro" id="IPR001019">
    <property type="entry name" value="Gprotein_alpha_su"/>
</dbReference>